<accession>A0A285TD44</accession>
<dbReference type="EMBL" id="OBMR01000016">
    <property type="protein sequence ID" value="SOC17829.1"/>
    <property type="molecule type" value="Genomic_DNA"/>
</dbReference>
<dbReference type="RefSeq" id="WP_143483276.1">
    <property type="nucleotide sequence ID" value="NZ_OBMR01000016.1"/>
</dbReference>
<protein>
    <submittedName>
        <fullName evidence="1">Uncharacterized protein</fullName>
    </submittedName>
</protein>
<dbReference type="AlphaFoldDB" id="A0A285TD44"/>
<name>A0A285TD44_9FIRM</name>
<reference evidence="1 2" key="1">
    <citation type="submission" date="2017-08" db="EMBL/GenBank/DDBJ databases">
        <authorList>
            <person name="de Groot N.N."/>
        </authorList>
    </citation>
    <scope>NUCLEOTIDE SEQUENCE [LARGE SCALE GENOMIC DNA]</scope>
    <source>
        <strain evidence="1 2">DSM 9787</strain>
    </source>
</reference>
<evidence type="ECO:0000313" key="1">
    <source>
        <dbReference type="EMBL" id="SOC17829.1"/>
    </source>
</evidence>
<dbReference type="Proteomes" id="UP000219563">
    <property type="component" value="Unassembled WGS sequence"/>
</dbReference>
<evidence type="ECO:0000313" key="2">
    <source>
        <dbReference type="Proteomes" id="UP000219563"/>
    </source>
</evidence>
<proteinExistence type="predicted"/>
<sequence>MKIYMKVTNDEYELPVAVAESRTILAKMVGTTPETVSSRISHKSPGWAMVEISESDTEDDE</sequence>
<organism evidence="1 2">
    <name type="scientific">Pseudobutyrivibrio ruminis DSM 9787</name>
    <dbReference type="NCBI Taxonomy" id="1123011"/>
    <lineage>
        <taxon>Bacteria</taxon>
        <taxon>Bacillati</taxon>
        <taxon>Bacillota</taxon>
        <taxon>Clostridia</taxon>
        <taxon>Lachnospirales</taxon>
        <taxon>Lachnospiraceae</taxon>
        <taxon>Pseudobutyrivibrio</taxon>
    </lineage>
</organism>
<gene>
    <name evidence="1" type="ORF">SAMN02910411_0536</name>
</gene>